<dbReference type="InterPro" id="IPR053738">
    <property type="entry name" value="Lambda_capsid_assembly"/>
</dbReference>
<sequence length="308" mass="32573">MTKSIVSIFDGPQVTVSQLLGSPTVIPTRVVELVRNNLLVEAIFRNGGKPASPVVQFTQSAPVFLDGGPEVVGEFGEIPVFGSDEAEPDFAVGHKIALGVRVSREMRDFNQLDRVNKQVRAASNTVIRSNEKSLQAALTGASLQSVAATDEWSASAGTPRHDIAAAMEKVNGAVFDGDSEQPLGYLADSIVVNPAVLPALMDSSEFKGLFTGNIADQNIAYTGVLPSSLMGMTVFTSRFWPKTKALVLQRGITGFYADPRPMEATGMYGEGGGPNGGPTESWRSDVSQIRAVGVDEPLSACWISGIAA</sequence>
<dbReference type="Gene3D" id="3.90.1690.10">
    <property type="entry name" value="phage-related protein like domain"/>
    <property type="match status" value="1"/>
</dbReference>
<accession>A0ABP9CL14</accession>
<dbReference type="EMBL" id="BAABKQ010000001">
    <property type="protein sequence ID" value="GAA4809598.1"/>
    <property type="molecule type" value="Genomic_DNA"/>
</dbReference>
<name>A0ABP9CL14_9ACTN</name>
<dbReference type="Pfam" id="PF25209">
    <property type="entry name" value="Phage_capsid_4"/>
    <property type="match status" value="1"/>
</dbReference>
<dbReference type="RefSeq" id="WP_200170746.1">
    <property type="nucleotide sequence ID" value="NZ_BAABKQ010000001.1"/>
</dbReference>
<dbReference type="Proteomes" id="UP001500839">
    <property type="component" value="Unassembled WGS sequence"/>
</dbReference>
<reference evidence="2" key="1">
    <citation type="journal article" date="2019" name="Int. J. Syst. Evol. Microbiol.">
        <title>The Global Catalogue of Microorganisms (GCM) 10K type strain sequencing project: providing services to taxonomists for standard genome sequencing and annotation.</title>
        <authorList>
            <consortium name="The Broad Institute Genomics Platform"/>
            <consortium name="The Broad Institute Genome Sequencing Center for Infectious Disease"/>
            <person name="Wu L."/>
            <person name="Ma J."/>
        </authorList>
    </citation>
    <scope>NUCLEOTIDE SEQUENCE [LARGE SCALE GENOMIC DNA]</scope>
    <source>
        <strain evidence="2">JCM 18542</strain>
    </source>
</reference>
<evidence type="ECO:0000313" key="2">
    <source>
        <dbReference type="Proteomes" id="UP001500839"/>
    </source>
</evidence>
<organism evidence="1 2">
    <name type="scientific">Tomitella cavernea</name>
    <dbReference type="NCBI Taxonomy" id="1387982"/>
    <lineage>
        <taxon>Bacteria</taxon>
        <taxon>Bacillati</taxon>
        <taxon>Actinomycetota</taxon>
        <taxon>Actinomycetes</taxon>
        <taxon>Mycobacteriales</taxon>
        <taxon>Tomitella</taxon>
    </lineage>
</organism>
<gene>
    <name evidence="1" type="ORF">GCM10023353_12030</name>
</gene>
<comment type="caution">
    <text evidence="1">The sequence shown here is derived from an EMBL/GenBank/DDBJ whole genome shotgun (WGS) entry which is preliminary data.</text>
</comment>
<proteinExistence type="predicted"/>
<dbReference type="SUPFAM" id="SSF56563">
    <property type="entry name" value="Major capsid protein gp5"/>
    <property type="match status" value="1"/>
</dbReference>
<protein>
    <recommendedName>
        <fullName evidence="3">Major capsid protein</fullName>
    </recommendedName>
</protein>
<evidence type="ECO:0000313" key="1">
    <source>
        <dbReference type="EMBL" id="GAA4809598.1"/>
    </source>
</evidence>
<evidence type="ECO:0008006" key="3">
    <source>
        <dbReference type="Google" id="ProtNLM"/>
    </source>
</evidence>
<keyword evidence="2" id="KW-1185">Reference proteome</keyword>